<keyword evidence="3" id="KW-1185">Reference proteome</keyword>
<evidence type="ECO:0000313" key="2">
    <source>
        <dbReference type="EMBL" id="KAH7955553.1"/>
    </source>
</evidence>
<gene>
    <name evidence="2" type="ORF">HPB52_001249</name>
</gene>
<feature type="compositionally biased region" description="Basic and acidic residues" evidence="1">
    <location>
        <begin position="58"/>
        <end position="69"/>
    </location>
</feature>
<evidence type="ECO:0000256" key="1">
    <source>
        <dbReference type="SAM" id="MobiDB-lite"/>
    </source>
</evidence>
<name>A0A9D4SX95_RHISA</name>
<feature type="region of interest" description="Disordered" evidence="1">
    <location>
        <begin position="1"/>
        <end position="36"/>
    </location>
</feature>
<dbReference type="Proteomes" id="UP000821837">
    <property type="component" value="Unassembled WGS sequence"/>
</dbReference>
<proteinExistence type="predicted"/>
<dbReference type="AlphaFoldDB" id="A0A9D4SX95"/>
<reference evidence="2" key="1">
    <citation type="journal article" date="2020" name="Cell">
        <title>Large-Scale Comparative Analyses of Tick Genomes Elucidate Their Genetic Diversity and Vector Capacities.</title>
        <authorList>
            <consortium name="Tick Genome and Microbiome Consortium (TIGMIC)"/>
            <person name="Jia N."/>
            <person name="Wang J."/>
            <person name="Shi W."/>
            <person name="Du L."/>
            <person name="Sun Y."/>
            <person name="Zhan W."/>
            <person name="Jiang J.F."/>
            <person name="Wang Q."/>
            <person name="Zhang B."/>
            <person name="Ji P."/>
            <person name="Bell-Sakyi L."/>
            <person name="Cui X.M."/>
            <person name="Yuan T.T."/>
            <person name="Jiang B.G."/>
            <person name="Yang W.F."/>
            <person name="Lam T.T."/>
            <person name="Chang Q.C."/>
            <person name="Ding S.J."/>
            <person name="Wang X.J."/>
            <person name="Zhu J.G."/>
            <person name="Ruan X.D."/>
            <person name="Zhao L."/>
            <person name="Wei J.T."/>
            <person name="Ye R.Z."/>
            <person name="Que T.C."/>
            <person name="Du C.H."/>
            <person name="Zhou Y.H."/>
            <person name="Cheng J.X."/>
            <person name="Dai P.F."/>
            <person name="Guo W.B."/>
            <person name="Han X.H."/>
            <person name="Huang E.J."/>
            <person name="Li L.F."/>
            <person name="Wei W."/>
            <person name="Gao Y.C."/>
            <person name="Liu J.Z."/>
            <person name="Shao H.Z."/>
            <person name="Wang X."/>
            <person name="Wang C.C."/>
            <person name="Yang T.C."/>
            <person name="Huo Q.B."/>
            <person name="Li W."/>
            <person name="Chen H.Y."/>
            <person name="Chen S.E."/>
            <person name="Zhou L.G."/>
            <person name="Ni X.B."/>
            <person name="Tian J.H."/>
            <person name="Sheng Y."/>
            <person name="Liu T."/>
            <person name="Pan Y.S."/>
            <person name="Xia L.Y."/>
            <person name="Li J."/>
            <person name="Zhao F."/>
            <person name="Cao W.C."/>
        </authorList>
    </citation>
    <scope>NUCLEOTIDE SEQUENCE</scope>
    <source>
        <strain evidence="2">Rsan-2018</strain>
    </source>
</reference>
<comment type="caution">
    <text evidence="2">The sequence shown here is derived from an EMBL/GenBank/DDBJ whole genome shotgun (WGS) entry which is preliminary data.</text>
</comment>
<dbReference type="EMBL" id="JABSTV010001250">
    <property type="protein sequence ID" value="KAH7955553.1"/>
    <property type="molecule type" value="Genomic_DNA"/>
</dbReference>
<protein>
    <submittedName>
        <fullName evidence="2">Uncharacterized protein</fullName>
    </submittedName>
</protein>
<feature type="compositionally biased region" description="Basic and acidic residues" evidence="1">
    <location>
        <begin position="25"/>
        <end position="36"/>
    </location>
</feature>
<organism evidence="2 3">
    <name type="scientific">Rhipicephalus sanguineus</name>
    <name type="common">Brown dog tick</name>
    <name type="synonym">Ixodes sanguineus</name>
    <dbReference type="NCBI Taxonomy" id="34632"/>
    <lineage>
        <taxon>Eukaryota</taxon>
        <taxon>Metazoa</taxon>
        <taxon>Ecdysozoa</taxon>
        <taxon>Arthropoda</taxon>
        <taxon>Chelicerata</taxon>
        <taxon>Arachnida</taxon>
        <taxon>Acari</taxon>
        <taxon>Parasitiformes</taxon>
        <taxon>Ixodida</taxon>
        <taxon>Ixodoidea</taxon>
        <taxon>Ixodidae</taxon>
        <taxon>Rhipicephalinae</taxon>
        <taxon>Rhipicephalus</taxon>
        <taxon>Rhipicephalus</taxon>
    </lineage>
</organism>
<sequence>MRRGSGSEDEGVQGNPQVVVAPESQRNEHSGELTPERRLEELRAEMERLAQMMGRSSRRSEPEFGRRDPCSELRRYSKVLTGVLPKFPTEAEAPV</sequence>
<accession>A0A9D4SX95</accession>
<feature type="region of interest" description="Disordered" evidence="1">
    <location>
        <begin position="50"/>
        <end position="69"/>
    </location>
</feature>
<evidence type="ECO:0000313" key="3">
    <source>
        <dbReference type="Proteomes" id="UP000821837"/>
    </source>
</evidence>
<reference evidence="2" key="2">
    <citation type="submission" date="2021-09" db="EMBL/GenBank/DDBJ databases">
        <authorList>
            <person name="Jia N."/>
            <person name="Wang J."/>
            <person name="Shi W."/>
            <person name="Du L."/>
            <person name="Sun Y."/>
            <person name="Zhan W."/>
            <person name="Jiang J."/>
            <person name="Wang Q."/>
            <person name="Zhang B."/>
            <person name="Ji P."/>
            <person name="Sakyi L.B."/>
            <person name="Cui X."/>
            <person name="Yuan T."/>
            <person name="Jiang B."/>
            <person name="Yang W."/>
            <person name="Lam T.T.-Y."/>
            <person name="Chang Q."/>
            <person name="Ding S."/>
            <person name="Wang X."/>
            <person name="Zhu J."/>
            <person name="Ruan X."/>
            <person name="Zhao L."/>
            <person name="Wei J."/>
            <person name="Que T."/>
            <person name="Du C."/>
            <person name="Cheng J."/>
            <person name="Dai P."/>
            <person name="Han X."/>
            <person name="Huang E."/>
            <person name="Gao Y."/>
            <person name="Liu J."/>
            <person name="Shao H."/>
            <person name="Ye R."/>
            <person name="Li L."/>
            <person name="Wei W."/>
            <person name="Wang X."/>
            <person name="Wang C."/>
            <person name="Huo Q."/>
            <person name="Li W."/>
            <person name="Guo W."/>
            <person name="Chen H."/>
            <person name="Chen S."/>
            <person name="Zhou L."/>
            <person name="Zhou L."/>
            <person name="Ni X."/>
            <person name="Tian J."/>
            <person name="Zhou Y."/>
            <person name="Sheng Y."/>
            <person name="Liu T."/>
            <person name="Pan Y."/>
            <person name="Xia L."/>
            <person name="Li J."/>
            <person name="Zhao F."/>
            <person name="Cao W."/>
        </authorList>
    </citation>
    <scope>NUCLEOTIDE SEQUENCE</scope>
    <source>
        <strain evidence="2">Rsan-2018</strain>
        <tissue evidence="2">Larvae</tissue>
    </source>
</reference>